<organism evidence="4 5">
    <name type="scientific">Pseudonocardia kunmingensis</name>
    <dbReference type="NCBI Taxonomy" id="630975"/>
    <lineage>
        <taxon>Bacteria</taxon>
        <taxon>Bacillati</taxon>
        <taxon>Actinomycetota</taxon>
        <taxon>Actinomycetes</taxon>
        <taxon>Pseudonocardiales</taxon>
        <taxon>Pseudonocardiaceae</taxon>
        <taxon>Pseudonocardia</taxon>
    </lineage>
</organism>
<evidence type="ECO:0000313" key="5">
    <source>
        <dbReference type="Proteomes" id="UP000315677"/>
    </source>
</evidence>
<keyword evidence="5" id="KW-1185">Reference proteome</keyword>
<dbReference type="EMBL" id="VFPA01000004">
    <property type="protein sequence ID" value="TQM05828.1"/>
    <property type="molecule type" value="Genomic_DNA"/>
</dbReference>
<feature type="domain" description="DUF6542" evidence="3">
    <location>
        <begin position="130"/>
        <end position="250"/>
    </location>
</feature>
<evidence type="ECO:0000313" key="4">
    <source>
        <dbReference type="EMBL" id="TQM05828.1"/>
    </source>
</evidence>
<protein>
    <recommendedName>
        <fullName evidence="3">DUF6542 domain-containing protein</fullName>
    </recommendedName>
</protein>
<evidence type="ECO:0000256" key="1">
    <source>
        <dbReference type="SAM" id="MobiDB-lite"/>
    </source>
</evidence>
<feature type="compositionally biased region" description="Low complexity" evidence="1">
    <location>
        <begin position="31"/>
        <end position="42"/>
    </location>
</feature>
<reference evidence="4 5" key="1">
    <citation type="submission" date="2019-06" db="EMBL/GenBank/DDBJ databases">
        <title>Sequencing the genomes of 1000 actinobacteria strains.</title>
        <authorList>
            <person name="Klenk H.-P."/>
        </authorList>
    </citation>
    <scope>NUCLEOTIDE SEQUENCE [LARGE SCALE GENOMIC DNA]</scope>
    <source>
        <strain evidence="4 5">DSM 45301</strain>
    </source>
</reference>
<dbReference type="InterPro" id="IPR046672">
    <property type="entry name" value="DUF6542"/>
</dbReference>
<dbReference type="OrthoDB" id="5192877at2"/>
<comment type="caution">
    <text evidence="4">The sequence shown here is derived from an EMBL/GenBank/DDBJ whole genome shotgun (WGS) entry which is preliminary data.</text>
</comment>
<feature type="transmembrane region" description="Helical" evidence="2">
    <location>
        <begin position="124"/>
        <end position="150"/>
    </location>
</feature>
<sequence length="277" mass="28027">MTEPAGERSPRRRGGGSTGGRPQDRGGRPDGGTPPRRATPPASGADPERRAGGRGGTARPGGKSTTAAGRKGAEPKVADRKERARRNAAEKKTADKAAARTERADREPPVRGAGGHWPMADRSVLATVLGLPPVAAVGLAAALTAVGVLVDLTQVGGLGIVFTVCHISGCVLAVAWVRRTGLFGPMVQPPLLVALSVPVVVLLSGTPRPGQGVAERLLVIGAPLVNAFPVMAWTTGIVLVAGALRIVLQRPVDAGVSASGRAAAPGAGRTSASPRRS</sequence>
<dbReference type="Proteomes" id="UP000315677">
    <property type="component" value="Unassembled WGS sequence"/>
</dbReference>
<feature type="compositionally biased region" description="Basic and acidic residues" evidence="1">
    <location>
        <begin position="71"/>
        <end position="109"/>
    </location>
</feature>
<keyword evidence="2" id="KW-0472">Membrane</keyword>
<dbReference type="RefSeq" id="WP_142059308.1">
    <property type="nucleotide sequence ID" value="NZ_VFPA01000004.1"/>
</dbReference>
<keyword evidence="2" id="KW-0812">Transmembrane</keyword>
<feature type="region of interest" description="Disordered" evidence="1">
    <location>
        <begin position="258"/>
        <end position="277"/>
    </location>
</feature>
<feature type="transmembrane region" description="Helical" evidence="2">
    <location>
        <begin position="227"/>
        <end position="248"/>
    </location>
</feature>
<evidence type="ECO:0000256" key="2">
    <source>
        <dbReference type="SAM" id="Phobius"/>
    </source>
</evidence>
<dbReference type="Pfam" id="PF20177">
    <property type="entry name" value="DUF6542"/>
    <property type="match status" value="1"/>
</dbReference>
<keyword evidence="2" id="KW-1133">Transmembrane helix</keyword>
<feature type="region of interest" description="Disordered" evidence="1">
    <location>
        <begin position="1"/>
        <end position="117"/>
    </location>
</feature>
<evidence type="ECO:0000259" key="3">
    <source>
        <dbReference type="Pfam" id="PF20177"/>
    </source>
</evidence>
<dbReference type="AlphaFoldDB" id="A0A543D972"/>
<name>A0A543D972_9PSEU</name>
<feature type="transmembrane region" description="Helical" evidence="2">
    <location>
        <begin position="156"/>
        <end position="177"/>
    </location>
</feature>
<gene>
    <name evidence="4" type="ORF">FB558_6049</name>
</gene>
<accession>A0A543D972</accession>
<feature type="transmembrane region" description="Helical" evidence="2">
    <location>
        <begin position="189"/>
        <end position="207"/>
    </location>
</feature>
<proteinExistence type="predicted"/>